<evidence type="ECO:0000259" key="1">
    <source>
        <dbReference type="Pfam" id="PF13192"/>
    </source>
</evidence>
<keyword evidence="2" id="KW-0614">Plasmid</keyword>
<dbReference type="Gene3D" id="3.40.30.10">
    <property type="entry name" value="Glutaredoxin"/>
    <property type="match status" value="1"/>
</dbReference>
<keyword evidence="2" id="KW-0808">Transferase</keyword>
<dbReference type="Proteomes" id="UP001055453">
    <property type="component" value="Plasmid pANSO36B"/>
</dbReference>
<sequence>MNESEKFLVDIMTKRQIEIFTADCPLCDQTVQMVQELTCPNCEVSVYNLRQEQEKAQHYGVNAVPAIAINGKLVVTGKPSREQLQAAGVGQPLSFNMGAALIKRRYSDKE</sequence>
<proteinExistence type="predicted"/>
<protein>
    <recommendedName>
        <fullName evidence="1">Thioredoxin-like fold domain-containing protein</fullName>
    </recommendedName>
</protein>
<geneLocation type="plasmid" evidence="2 3">
    <name>pANSO36B</name>
</geneLocation>
<keyword evidence="3" id="KW-1185">Reference proteome</keyword>
<name>A0ABM7ZBZ9_NOSCO</name>
<dbReference type="Pfam" id="PF13192">
    <property type="entry name" value="Thioredoxin_3"/>
    <property type="match status" value="1"/>
</dbReference>
<dbReference type="EMBL" id="AP025734">
    <property type="protein sequence ID" value="BDI20835.1"/>
    <property type="molecule type" value="Genomic_DNA"/>
</dbReference>
<evidence type="ECO:0000313" key="3">
    <source>
        <dbReference type="Proteomes" id="UP001055453"/>
    </source>
</evidence>
<dbReference type="SUPFAM" id="SSF52833">
    <property type="entry name" value="Thioredoxin-like"/>
    <property type="match status" value="1"/>
</dbReference>
<dbReference type="InterPro" id="IPR036249">
    <property type="entry name" value="Thioredoxin-like_sf"/>
</dbReference>
<feature type="domain" description="Thioredoxin-like fold" evidence="1">
    <location>
        <begin position="16"/>
        <end position="86"/>
    </location>
</feature>
<reference evidence="2" key="1">
    <citation type="submission" date="2022-04" db="EMBL/GenBank/DDBJ databases">
        <title>Complete genome sequence of a cyanobacterium, Nostoc sp. SO-36, isolated in Antarctica.</title>
        <authorList>
            <person name="Kanesaki Y."/>
            <person name="Effendi D."/>
            <person name="Sakamoto T."/>
            <person name="Ohtani S."/>
            <person name="Awai K."/>
        </authorList>
    </citation>
    <scope>NUCLEOTIDE SEQUENCE</scope>
    <source>
        <strain evidence="2">SO-36</strain>
        <plasmid evidence="2">pANSO36B</plasmid>
    </source>
</reference>
<dbReference type="PROSITE" id="PS51354">
    <property type="entry name" value="GLUTAREDOXIN_2"/>
    <property type="match status" value="1"/>
</dbReference>
<gene>
    <name evidence="2" type="ORF">ANSO36C_66370</name>
</gene>
<evidence type="ECO:0000313" key="2">
    <source>
        <dbReference type="EMBL" id="BDI20835.1"/>
    </source>
</evidence>
<dbReference type="InterPro" id="IPR012336">
    <property type="entry name" value="Thioredoxin-like_fold"/>
</dbReference>
<accession>A0ABM7ZBZ9</accession>
<dbReference type="GO" id="GO:0016740">
    <property type="term" value="F:transferase activity"/>
    <property type="evidence" value="ECO:0007669"/>
    <property type="project" value="UniProtKB-KW"/>
</dbReference>
<organism evidence="2 3">
    <name type="scientific">Nostoc cf. commune SO-36</name>
    <dbReference type="NCBI Taxonomy" id="449208"/>
    <lineage>
        <taxon>Bacteria</taxon>
        <taxon>Bacillati</taxon>
        <taxon>Cyanobacteriota</taxon>
        <taxon>Cyanophyceae</taxon>
        <taxon>Nostocales</taxon>
        <taxon>Nostocaceae</taxon>
        <taxon>Nostoc</taxon>
    </lineage>
</organism>